<keyword evidence="1" id="KW-0805">Transcription regulation</keyword>
<evidence type="ECO:0000313" key="6">
    <source>
        <dbReference type="EMBL" id="GAA4488179.1"/>
    </source>
</evidence>
<evidence type="ECO:0000256" key="1">
    <source>
        <dbReference type="ARBA" id="ARBA00023015"/>
    </source>
</evidence>
<proteinExistence type="predicted"/>
<evidence type="ECO:0000313" key="7">
    <source>
        <dbReference type="Proteomes" id="UP001500731"/>
    </source>
</evidence>
<dbReference type="SMART" id="SM00354">
    <property type="entry name" value="HTH_LACI"/>
    <property type="match status" value="1"/>
</dbReference>
<dbReference type="InterPro" id="IPR001387">
    <property type="entry name" value="Cro/C1-type_HTH"/>
</dbReference>
<dbReference type="InterPro" id="IPR000843">
    <property type="entry name" value="HTH_LacI"/>
</dbReference>
<organism evidence="6 7">
    <name type="scientific">Microbacterium panaciterrae</name>
    <dbReference type="NCBI Taxonomy" id="985759"/>
    <lineage>
        <taxon>Bacteria</taxon>
        <taxon>Bacillati</taxon>
        <taxon>Actinomycetota</taxon>
        <taxon>Actinomycetes</taxon>
        <taxon>Micrococcales</taxon>
        <taxon>Microbacteriaceae</taxon>
        <taxon>Microbacterium</taxon>
    </lineage>
</organism>
<name>A0ABP8PK02_9MICO</name>
<sequence>MVTIADVAQKAGVSISTVSYVMSGKRAISQDTKDRVEAAIDALEYRPHASARSLASRSTNVIGLQAPLRSGVDVHVVMEIVAGVVREARAHQYDILLLTSDDAEGLNRAAGASMVDALLVMDVESDDPRIGALRELSTPSVLIGLPQGGEALTCVDFDFEGAGALAAERLVERGHTRVALLGAPREVLDRHTSYADRLIRGFLGACTAHGVIGSVHPCPNSVEAAEVLDEVLAADPGITGLLIHNESALAHVAARAAEIGGLEVLALSPADVSRTVPGLADSIEIPAEGIGEAATEALFALLAGEPTPRVRLLPPVLVSRRDLVADAASPDEAAAESA</sequence>
<dbReference type="Gene3D" id="3.40.50.2300">
    <property type="match status" value="2"/>
</dbReference>
<dbReference type="EMBL" id="BAABGP010000018">
    <property type="protein sequence ID" value="GAA4488179.1"/>
    <property type="molecule type" value="Genomic_DNA"/>
</dbReference>
<accession>A0ABP8PK02</accession>
<dbReference type="Gene3D" id="1.10.260.40">
    <property type="entry name" value="lambda repressor-like DNA-binding domains"/>
    <property type="match status" value="1"/>
</dbReference>
<keyword evidence="3" id="KW-0804">Transcription</keyword>
<dbReference type="PANTHER" id="PTHR30146:SF153">
    <property type="entry name" value="LACTOSE OPERON REPRESSOR"/>
    <property type="match status" value="1"/>
</dbReference>
<protein>
    <submittedName>
        <fullName evidence="6">LacI family DNA-binding transcriptional regulator</fullName>
    </submittedName>
</protein>
<keyword evidence="2 6" id="KW-0238">DNA-binding</keyword>
<dbReference type="PROSITE" id="PS50932">
    <property type="entry name" value="HTH_LACI_2"/>
    <property type="match status" value="1"/>
</dbReference>
<dbReference type="SUPFAM" id="SSF53822">
    <property type="entry name" value="Periplasmic binding protein-like I"/>
    <property type="match status" value="1"/>
</dbReference>
<dbReference type="CDD" id="cd01392">
    <property type="entry name" value="HTH_LacI"/>
    <property type="match status" value="1"/>
</dbReference>
<dbReference type="PROSITE" id="PS00356">
    <property type="entry name" value="HTH_LACI_1"/>
    <property type="match status" value="1"/>
</dbReference>
<dbReference type="PROSITE" id="PS50943">
    <property type="entry name" value="HTH_CROC1"/>
    <property type="match status" value="1"/>
</dbReference>
<dbReference type="PANTHER" id="PTHR30146">
    <property type="entry name" value="LACI-RELATED TRANSCRIPTIONAL REPRESSOR"/>
    <property type="match status" value="1"/>
</dbReference>
<feature type="domain" description="HTH cro/C1-type" evidence="5">
    <location>
        <begin position="3"/>
        <end position="46"/>
    </location>
</feature>
<dbReference type="CDD" id="cd06267">
    <property type="entry name" value="PBP1_LacI_sugar_binding-like"/>
    <property type="match status" value="1"/>
</dbReference>
<dbReference type="RefSeq" id="WP_345187848.1">
    <property type="nucleotide sequence ID" value="NZ_BAABGP010000018.1"/>
</dbReference>
<dbReference type="GO" id="GO:0003677">
    <property type="term" value="F:DNA binding"/>
    <property type="evidence" value="ECO:0007669"/>
    <property type="project" value="UniProtKB-KW"/>
</dbReference>
<evidence type="ECO:0000256" key="3">
    <source>
        <dbReference type="ARBA" id="ARBA00023163"/>
    </source>
</evidence>
<evidence type="ECO:0000256" key="2">
    <source>
        <dbReference type="ARBA" id="ARBA00023125"/>
    </source>
</evidence>
<dbReference type="InterPro" id="IPR046335">
    <property type="entry name" value="LacI/GalR-like_sensor"/>
</dbReference>
<keyword evidence="7" id="KW-1185">Reference proteome</keyword>
<dbReference type="Proteomes" id="UP001500731">
    <property type="component" value="Unassembled WGS sequence"/>
</dbReference>
<dbReference type="InterPro" id="IPR010982">
    <property type="entry name" value="Lambda_DNA-bd_dom_sf"/>
</dbReference>
<reference evidence="7" key="1">
    <citation type="journal article" date="2019" name="Int. J. Syst. Evol. Microbiol.">
        <title>The Global Catalogue of Microorganisms (GCM) 10K type strain sequencing project: providing services to taxonomists for standard genome sequencing and annotation.</title>
        <authorList>
            <consortium name="The Broad Institute Genomics Platform"/>
            <consortium name="The Broad Institute Genome Sequencing Center for Infectious Disease"/>
            <person name="Wu L."/>
            <person name="Ma J."/>
        </authorList>
    </citation>
    <scope>NUCLEOTIDE SEQUENCE [LARGE SCALE GENOMIC DNA]</scope>
    <source>
        <strain evidence="7">JCM 17839</strain>
    </source>
</reference>
<evidence type="ECO:0000259" key="4">
    <source>
        <dbReference type="PROSITE" id="PS50932"/>
    </source>
</evidence>
<evidence type="ECO:0000259" key="5">
    <source>
        <dbReference type="PROSITE" id="PS50943"/>
    </source>
</evidence>
<gene>
    <name evidence="6" type="ORF">GCM10023171_27230</name>
</gene>
<comment type="caution">
    <text evidence="6">The sequence shown here is derived from an EMBL/GenBank/DDBJ whole genome shotgun (WGS) entry which is preliminary data.</text>
</comment>
<feature type="domain" description="HTH lacI-type" evidence="4">
    <location>
        <begin position="2"/>
        <end position="56"/>
    </location>
</feature>
<dbReference type="SUPFAM" id="SSF47413">
    <property type="entry name" value="lambda repressor-like DNA-binding domains"/>
    <property type="match status" value="1"/>
</dbReference>
<dbReference type="Pfam" id="PF13377">
    <property type="entry name" value="Peripla_BP_3"/>
    <property type="match status" value="1"/>
</dbReference>
<dbReference type="Pfam" id="PF00356">
    <property type="entry name" value="LacI"/>
    <property type="match status" value="1"/>
</dbReference>
<dbReference type="InterPro" id="IPR028082">
    <property type="entry name" value="Peripla_BP_I"/>
</dbReference>